<protein>
    <recommendedName>
        <fullName evidence="4">Heparinase II/III-like protein</fullName>
    </recommendedName>
</protein>
<evidence type="ECO:0000313" key="3">
    <source>
        <dbReference type="Proteomes" id="UP000419743"/>
    </source>
</evidence>
<dbReference type="Proteomes" id="UP000419743">
    <property type="component" value="Unassembled WGS sequence"/>
</dbReference>
<dbReference type="RefSeq" id="WP_156739103.1">
    <property type="nucleotide sequence ID" value="NZ_CACRYJ010000007.1"/>
</dbReference>
<comment type="caution">
    <text evidence="2">The sequence shown here is derived from an EMBL/GenBank/DDBJ whole genome shotgun (WGS) entry which is preliminary data.</text>
</comment>
<evidence type="ECO:0000256" key="1">
    <source>
        <dbReference type="SAM" id="MobiDB-lite"/>
    </source>
</evidence>
<sequence length="743" mass="79847">MLLATGALGLGGFGAGSVLLGMPARAESPGLVLPLVDPLSAGLPDRELFAPHEQVFGEFVGIVAPLANSVVDDDSDLFGWMADGWWRTPNDPRNSRIMEHVATLSWFLCNDRQWNPYYLDGALEQRLDAAIGYYLSLQGSSGAWPVTYQEESLATTGFGLSALLATLRNLRLEDLLPARQEEIESAAVPAAQWLMDLDRPHWSLPIRYANQIAGALAAVADAARTIPAPELAGDLDTGISLFVEHAQSPAGYFHEPLGLDQRYSIGTQFPDLALLYRDTGNPLIVAAVERFAEFLTFSLIYEPDSGGAYYFASACGRIASSARPDPLSEAGDTSGLARDFIPQVPAVGTFFVSKEEKDAARQAWTSDVRPVTPKSKGNTDPRSFLHGPLAPDNVTTSERQALLAALPYHRLETFTRHLLGTIDQNLLFVRRPGYYLGAVTGERGDLSGGPSMVRLGTGFLWHPAAGMFIHSLNDTADGHWTTLGDSGLDPAMSRLDATYYEGPTTDGDRLEPDELSGHEGTFTQQLVSAATGILTEMTFLAGGLTRRVTSAGSSQELIPLTLREEDVLTFSDGTTARRGEALSATAESVLITRNDTSLLISWGVPIPITLEPTGRKYFVGGVSEQHLLRVHHSGDLTTQVTSLESDTFAEPVHCSVTAARHSGQGSSNVTVQVTSLEQDPVDVRVVTEQASRSIDALAPGARTDQVFTSGPARAARSVVVIATTSGSESRTRVWRLNLEASGN</sequence>
<proteinExistence type="predicted"/>
<accession>A0A7M4DEJ6</accession>
<keyword evidence="3" id="KW-1185">Reference proteome</keyword>
<feature type="region of interest" description="Disordered" evidence="1">
    <location>
        <begin position="362"/>
        <end position="391"/>
    </location>
</feature>
<organism evidence="2 3">
    <name type="scientific">Occultella aeris</name>
    <dbReference type="NCBI Taxonomy" id="2761496"/>
    <lineage>
        <taxon>Bacteria</taxon>
        <taxon>Bacillati</taxon>
        <taxon>Actinomycetota</taxon>
        <taxon>Actinomycetes</taxon>
        <taxon>Micrococcales</taxon>
        <taxon>Ruaniaceae</taxon>
        <taxon>Occultella</taxon>
    </lineage>
</organism>
<dbReference type="SUPFAM" id="SSF48239">
    <property type="entry name" value="Terpenoid cyclases/Protein prenyltransferases"/>
    <property type="match status" value="1"/>
</dbReference>
<dbReference type="AlphaFoldDB" id="A0A7M4DEJ6"/>
<name>A0A7M4DEJ6_9MICO</name>
<gene>
    <name evidence="2" type="ORF">HALOF300_00536</name>
</gene>
<dbReference type="EMBL" id="CACRYJ010000007">
    <property type="protein sequence ID" value="VZO35339.1"/>
    <property type="molecule type" value="Genomic_DNA"/>
</dbReference>
<evidence type="ECO:0000313" key="2">
    <source>
        <dbReference type="EMBL" id="VZO35339.1"/>
    </source>
</evidence>
<dbReference type="InterPro" id="IPR008930">
    <property type="entry name" value="Terpenoid_cyclase/PrenylTrfase"/>
</dbReference>
<evidence type="ECO:0008006" key="4">
    <source>
        <dbReference type="Google" id="ProtNLM"/>
    </source>
</evidence>
<reference evidence="2 3" key="1">
    <citation type="submission" date="2019-11" db="EMBL/GenBank/DDBJ databases">
        <authorList>
            <person name="Criscuolo A."/>
        </authorList>
    </citation>
    <scope>NUCLEOTIDE SEQUENCE [LARGE SCALE GENOMIC DNA]</scope>
    <source>
        <strain evidence="2">CIP111667</strain>
    </source>
</reference>